<proteinExistence type="predicted"/>
<keyword evidence="3" id="KW-0819">tRNA processing</keyword>
<dbReference type="InterPro" id="IPR019775">
    <property type="entry name" value="WD40_repeat_CS"/>
</dbReference>
<dbReference type="GO" id="GO:0043527">
    <property type="term" value="C:tRNA methyltransferase complex"/>
    <property type="evidence" value="ECO:0007669"/>
    <property type="project" value="TreeGrafter"/>
</dbReference>
<dbReference type="InterPro" id="IPR028884">
    <property type="entry name" value="Trm82"/>
</dbReference>
<dbReference type="InterPro" id="IPR036322">
    <property type="entry name" value="WD40_repeat_dom_sf"/>
</dbReference>
<reference evidence="7" key="1">
    <citation type="submission" date="2024-01" db="EMBL/GenBank/DDBJ databases">
        <authorList>
            <person name="Webb A."/>
        </authorList>
    </citation>
    <scope>NUCLEOTIDE SEQUENCE</scope>
    <source>
        <strain evidence="7">Pm1</strain>
    </source>
</reference>
<evidence type="ECO:0000256" key="5">
    <source>
        <dbReference type="ARBA" id="ARBA00023242"/>
    </source>
</evidence>
<dbReference type="Pfam" id="PF00400">
    <property type="entry name" value="WD40"/>
    <property type="match status" value="2"/>
</dbReference>
<dbReference type="Gene3D" id="2.130.10.10">
    <property type="entry name" value="YVTN repeat-like/Quinoprotein amine dehydrogenase"/>
    <property type="match status" value="1"/>
</dbReference>
<evidence type="ECO:0000256" key="1">
    <source>
        <dbReference type="ARBA" id="ARBA00004123"/>
    </source>
</evidence>
<keyword evidence="5" id="KW-0539">Nucleus</keyword>
<evidence type="ECO:0000313" key="8">
    <source>
        <dbReference type="Proteomes" id="UP001162060"/>
    </source>
</evidence>
<dbReference type="GO" id="GO:0005634">
    <property type="term" value="C:nucleus"/>
    <property type="evidence" value="ECO:0007669"/>
    <property type="project" value="UniProtKB-SubCell"/>
</dbReference>
<dbReference type="InterPro" id="IPR015943">
    <property type="entry name" value="WD40/YVTN_repeat-like_dom_sf"/>
</dbReference>
<organism evidence="7 8">
    <name type="scientific">Peronospora matthiolae</name>
    <dbReference type="NCBI Taxonomy" id="2874970"/>
    <lineage>
        <taxon>Eukaryota</taxon>
        <taxon>Sar</taxon>
        <taxon>Stramenopiles</taxon>
        <taxon>Oomycota</taxon>
        <taxon>Peronosporomycetes</taxon>
        <taxon>Peronosporales</taxon>
        <taxon>Peronosporaceae</taxon>
        <taxon>Peronospora</taxon>
    </lineage>
</organism>
<protein>
    <recommendedName>
        <fullName evidence="9">tRNA (guanine-N(7)-)-methyltransferase non-catalytic subunit TRM82</fullName>
    </recommendedName>
</protein>
<dbReference type="EMBL" id="CAKLBY020000071">
    <property type="protein sequence ID" value="CAK7923881.1"/>
    <property type="molecule type" value="Genomic_DNA"/>
</dbReference>
<dbReference type="AlphaFoldDB" id="A0AAV1TNB7"/>
<evidence type="ECO:0008006" key="9">
    <source>
        <dbReference type="Google" id="ProtNLM"/>
    </source>
</evidence>
<dbReference type="GO" id="GO:0005829">
    <property type="term" value="C:cytosol"/>
    <property type="evidence" value="ECO:0007669"/>
    <property type="project" value="TreeGrafter"/>
</dbReference>
<dbReference type="PANTHER" id="PTHR16288">
    <property type="entry name" value="WD40 REPEAT PROTEIN 4"/>
    <property type="match status" value="1"/>
</dbReference>
<dbReference type="GO" id="GO:0006400">
    <property type="term" value="P:tRNA modification"/>
    <property type="evidence" value="ECO:0007669"/>
    <property type="project" value="TreeGrafter"/>
</dbReference>
<dbReference type="InterPro" id="IPR001680">
    <property type="entry name" value="WD40_rpt"/>
</dbReference>
<keyword evidence="2 6" id="KW-0853">WD repeat</keyword>
<comment type="caution">
    <text evidence="7">The sequence shown here is derived from an EMBL/GenBank/DDBJ whole genome shotgun (WGS) entry which is preliminary data.</text>
</comment>
<evidence type="ECO:0000256" key="6">
    <source>
        <dbReference type="PROSITE-ProRule" id="PRU00221"/>
    </source>
</evidence>
<evidence type="ECO:0000256" key="3">
    <source>
        <dbReference type="ARBA" id="ARBA00022694"/>
    </source>
</evidence>
<evidence type="ECO:0000256" key="2">
    <source>
        <dbReference type="ARBA" id="ARBA00022574"/>
    </source>
</evidence>
<gene>
    <name evidence="7" type="ORF">PM001_LOCUS9031</name>
</gene>
<evidence type="ECO:0000256" key="4">
    <source>
        <dbReference type="ARBA" id="ARBA00022737"/>
    </source>
</evidence>
<feature type="repeat" description="WD" evidence="6">
    <location>
        <begin position="215"/>
        <end position="257"/>
    </location>
</feature>
<dbReference type="GO" id="GO:0036265">
    <property type="term" value="P:RNA (guanine-N7)-methylation"/>
    <property type="evidence" value="ECO:0007669"/>
    <property type="project" value="InterPro"/>
</dbReference>
<dbReference type="Proteomes" id="UP001162060">
    <property type="component" value="Unassembled WGS sequence"/>
</dbReference>
<evidence type="ECO:0000313" key="7">
    <source>
        <dbReference type="EMBL" id="CAK7923881.1"/>
    </source>
</evidence>
<name>A0AAV1TNB7_9STRA</name>
<accession>A0AAV1TNB7</accession>
<sequence>MGLPSVLIASAHEIVVTVRNTTVFVLPSSASSTPKRMLQFVVLQSADGAEEASAVAHKDDADDEVEKSQPLDPKLKRRVTAVEVFRPFNSDLFALLLLVDERRLMHYELDLSHETLVLKTSRLVPRNATCMTVSHLKLENQQMKYAVILGQKTGEAVAVPFPDVDRDLRMLLGHTTSMITHVAVNHDSSLLLTADRDEKLRVSRFPNAAIIESYCLGHKASLTKVACSAVTPDLVVSTSMDNTIKLWNMGIGKLLASETLLPGLEVSVKPLDKVADEDDDGHKAATSLLNVSLAICPKTNVVAVLVNFRHVRFFGIVAHALEEVTVPDEDLQGLRIHEPCDLLFTDNGMLVVSYKKDPFLQLFSMSNDKRLILAEFAPDVFKDFRTTAAAIVLRDNEGNSLDVLDNGMIKKKARTSEWNKTASGQK</sequence>
<dbReference type="SMART" id="SM00320">
    <property type="entry name" value="WD40"/>
    <property type="match status" value="2"/>
</dbReference>
<dbReference type="PANTHER" id="PTHR16288:SF0">
    <property type="entry name" value="TRNA (GUANINE-N(7)-)-METHYLTRANSFERASE NON-CATALYTIC SUBUNIT WDR4"/>
    <property type="match status" value="1"/>
</dbReference>
<dbReference type="PROSITE" id="PS00678">
    <property type="entry name" value="WD_REPEATS_1"/>
    <property type="match status" value="1"/>
</dbReference>
<keyword evidence="4" id="KW-0677">Repeat</keyword>
<dbReference type="PROSITE" id="PS50082">
    <property type="entry name" value="WD_REPEATS_2"/>
    <property type="match status" value="1"/>
</dbReference>
<dbReference type="SUPFAM" id="SSF50978">
    <property type="entry name" value="WD40 repeat-like"/>
    <property type="match status" value="1"/>
</dbReference>
<comment type="subcellular location">
    <subcellularLocation>
        <location evidence="1">Nucleus</location>
    </subcellularLocation>
</comment>